<dbReference type="Pfam" id="PF00106">
    <property type="entry name" value="adh_short"/>
    <property type="match status" value="1"/>
</dbReference>
<dbReference type="PANTHER" id="PTHR42901">
    <property type="entry name" value="ALCOHOL DEHYDROGENASE"/>
    <property type="match status" value="1"/>
</dbReference>
<evidence type="ECO:0000256" key="2">
    <source>
        <dbReference type="ARBA" id="ARBA00023002"/>
    </source>
</evidence>
<comment type="similarity">
    <text evidence="1 3">Belongs to the short-chain dehydrogenases/reductases (SDR) family.</text>
</comment>
<keyword evidence="2" id="KW-0560">Oxidoreductase</keyword>
<dbReference type="PRINTS" id="PR00080">
    <property type="entry name" value="SDRFAMILY"/>
</dbReference>
<dbReference type="EMBL" id="JBDKWZ010000007">
    <property type="protein sequence ID" value="MEN7549162.1"/>
    <property type="molecule type" value="Genomic_DNA"/>
</dbReference>
<keyword evidence="5" id="KW-1185">Reference proteome</keyword>
<protein>
    <submittedName>
        <fullName evidence="4">SDR family NAD(P)-dependent oxidoreductase</fullName>
    </submittedName>
</protein>
<dbReference type="InterPro" id="IPR020904">
    <property type="entry name" value="Sc_DH/Rdtase_CS"/>
</dbReference>
<dbReference type="RefSeq" id="WP_346821931.1">
    <property type="nucleotide sequence ID" value="NZ_JBDKWZ010000007.1"/>
</dbReference>
<sequence>MPGFLFESNKTSTIIETKKYTLITGASHGIGKEMARVFAEKKHNLILVALPGPELKEQSKELQEKYSVDVRYFGVDLTDENAPKSTYEWCKQESLSINILINNAGIGTGGIFENLDLTFYNKMIKLNNQALVGMTYHFIPELKKHSKAFILNTSSLEAALPLPYKSVYAGTKNFIYSFSLALREELKSHNIQVSVLCPGPVVTNEEGLKRINSQGAKAKIIVKMPDYVAEYAIRKMFRGKTIIIPGAVNKGCVKLGRILPTLLKMWILERVFRVYKDH</sequence>
<dbReference type="Proteomes" id="UP001403385">
    <property type="component" value="Unassembled WGS sequence"/>
</dbReference>
<dbReference type="SUPFAM" id="SSF51735">
    <property type="entry name" value="NAD(P)-binding Rossmann-fold domains"/>
    <property type="match status" value="1"/>
</dbReference>
<dbReference type="InterPro" id="IPR036291">
    <property type="entry name" value="NAD(P)-bd_dom_sf"/>
</dbReference>
<evidence type="ECO:0000313" key="5">
    <source>
        <dbReference type="Proteomes" id="UP001403385"/>
    </source>
</evidence>
<gene>
    <name evidence="4" type="ORF">AAG747_14660</name>
</gene>
<dbReference type="GO" id="GO:0016491">
    <property type="term" value="F:oxidoreductase activity"/>
    <property type="evidence" value="ECO:0007669"/>
    <property type="project" value="UniProtKB-KW"/>
</dbReference>
<reference evidence="4 5" key="1">
    <citation type="submission" date="2024-04" db="EMBL/GenBank/DDBJ databases">
        <title>Novel genus in family Flammeovirgaceae.</title>
        <authorList>
            <person name="Nguyen T.H."/>
            <person name="Vuong T.Q."/>
            <person name="Le H."/>
            <person name="Kim S.-G."/>
        </authorList>
    </citation>
    <scope>NUCLEOTIDE SEQUENCE [LARGE SCALE GENOMIC DNA]</scope>
    <source>
        <strain evidence="4 5">JCM 23209</strain>
    </source>
</reference>
<dbReference type="InterPro" id="IPR002347">
    <property type="entry name" value="SDR_fam"/>
</dbReference>
<evidence type="ECO:0000256" key="1">
    <source>
        <dbReference type="ARBA" id="ARBA00006484"/>
    </source>
</evidence>
<name>A0AAW9RW90_9BACT</name>
<dbReference type="PIRSF" id="PIRSF000126">
    <property type="entry name" value="11-beta-HSD1"/>
    <property type="match status" value="1"/>
</dbReference>
<dbReference type="AlphaFoldDB" id="A0AAW9RW90"/>
<dbReference type="PANTHER" id="PTHR42901:SF1">
    <property type="entry name" value="ALCOHOL DEHYDROGENASE"/>
    <property type="match status" value="1"/>
</dbReference>
<comment type="caution">
    <text evidence="4">The sequence shown here is derived from an EMBL/GenBank/DDBJ whole genome shotgun (WGS) entry which is preliminary data.</text>
</comment>
<dbReference type="PROSITE" id="PS00061">
    <property type="entry name" value="ADH_SHORT"/>
    <property type="match status" value="1"/>
</dbReference>
<organism evidence="4 5">
    <name type="scientific">Rapidithrix thailandica</name>
    <dbReference type="NCBI Taxonomy" id="413964"/>
    <lineage>
        <taxon>Bacteria</taxon>
        <taxon>Pseudomonadati</taxon>
        <taxon>Bacteroidota</taxon>
        <taxon>Cytophagia</taxon>
        <taxon>Cytophagales</taxon>
        <taxon>Flammeovirgaceae</taxon>
        <taxon>Rapidithrix</taxon>
    </lineage>
</organism>
<dbReference type="Gene3D" id="3.40.50.720">
    <property type="entry name" value="NAD(P)-binding Rossmann-like Domain"/>
    <property type="match status" value="1"/>
</dbReference>
<accession>A0AAW9RW90</accession>
<proteinExistence type="inferred from homology"/>
<evidence type="ECO:0000256" key="3">
    <source>
        <dbReference type="RuleBase" id="RU000363"/>
    </source>
</evidence>
<evidence type="ECO:0000313" key="4">
    <source>
        <dbReference type="EMBL" id="MEN7549162.1"/>
    </source>
</evidence>
<dbReference type="PRINTS" id="PR00081">
    <property type="entry name" value="GDHRDH"/>
</dbReference>